<evidence type="ECO:0000313" key="1">
    <source>
        <dbReference type="EMBL" id="PWY95765.1"/>
    </source>
</evidence>
<organism evidence="1 2">
    <name type="scientific">Aspergillus sclerotioniger CBS 115572</name>
    <dbReference type="NCBI Taxonomy" id="1450535"/>
    <lineage>
        <taxon>Eukaryota</taxon>
        <taxon>Fungi</taxon>
        <taxon>Dikarya</taxon>
        <taxon>Ascomycota</taxon>
        <taxon>Pezizomycotina</taxon>
        <taxon>Eurotiomycetes</taxon>
        <taxon>Eurotiomycetidae</taxon>
        <taxon>Eurotiales</taxon>
        <taxon>Aspergillaceae</taxon>
        <taxon>Aspergillus</taxon>
        <taxon>Aspergillus subgen. Circumdati</taxon>
    </lineage>
</organism>
<dbReference type="OrthoDB" id="5428321at2759"/>
<dbReference type="AlphaFoldDB" id="A0A317XBQ9"/>
<accession>A0A317XBQ9</accession>
<dbReference type="Proteomes" id="UP000246702">
    <property type="component" value="Unassembled WGS sequence"/>
</dbReference>
<name>A0A317XBQ9_9EURO</name>
<sequence length="150" mass="16576">MSSNRYPTRSSRRLQCHKALTDHIYQCLSKKIDPKHILHATFKKNLSCCAVELLPAIEEALKNGNVKAVDPHTLPSHESPVGISAPKPQESDIYVLIDNGANDGARINESHARELLEERGYWDAERPGICQALDQVGQIQGLLSKSVGIL</sequence>
<protein>
    <submittedName>
        <fullName evidence="1">Uncharacterized protein</fullName>
    </submittedName>
</protein>
<proteinExistence type="predicted"/>
<reference evidence="1 2" key="1">
    <citation type="submission" date="2016-12" db="EMBL/GenBank/DDBJ databases">
        <title>The genomes of Aspergillus section Nigri reveals drivers in fungal speciation.</title>
        <authorList>
            <consortium name="DOE Joint Genome Institute"/>
            <person name="Vesth T.C."/>
            <person name="Nybo J."/>
            <person name="Theobald S."/>
            <person name="Brandl J."/>
            <person name="Frisvad J.C."/>
            <person name="Nielsen K.F."/>
            <person name="Lyhne E.K."/>
            <person name="Kogle M.E."/>
            <person name="Kuo A."/>
            <person name="Riley R."/>
            <person name="Clum A."/>
            <person name="Nolan M."/>
            <person name="Lipzen A."/>
            <person name="Salamov A."/>
            <person name="Henrissat B."/>
            <person name="Wiebenga A."/>
            <person name="De Vries R.P."/>
            <person name="Grigoriev I.V."/>
            <person name="Mortensen U.H."/>
            <person name="Andersen M.R."/>
            <person name="Baker S.E."/>
        </authorList>
    </citation>
    <scope>NUCLEOTIDE SEQUENCE [LARGE SCALE GENOMIC DNA]</scope>
    <source>
        <strain evidence="1 2">CBS 115572</strain>
    </source>
</reference>
<gene>
    <name evidence="1" type="ORF">BO94DRAFT_552601</name>
</gene>
<comment type="caution">
    <text evidence="1">The sequence shown here is derived from an EMBL/GenBank/DDBJ whole genome shotgun (WGS) entry which is preliminary data.</text>
</comment>
<keyword evidence="2" id="KW-1185">Reference proteome</keyword>
<evidence type="ECO:0000313" key="2">
    <source>
        <dbReference type="Proteomes" id="UP000246702"/>
    </source>
</evidence>
<dbReference type="RefSeq" id="XP_025472526.1">
    <property type="nucleotide sequence ID" value="XM_025613610.1"/>
</dbReference>
<dbReference type="STRING" id="1450535.A0A317XBQ9"/>
<dbReference type="GeneID" id="37115753"/>
<dbReference type="EMBL" id="MSFK01000002">
    <property type="protein sequence ID" value="PWY95765.1"/>
    <property type="molecule type" value="Genomic_DNA"/>
</dbReference>